<dbReference type="GO" id="GO:0005634">
    <property type="term" value="C:nucleus"/>
    <property type="evidence" value="ECO:0007669"/>
    <property type="project" value="TreeGrafter"/>
</dbReference>
<dbReference type="EMBL" id="MN740220">
    <property type="protein sequence ID" value="QHT94376.1"/>
    <property type="molecule type" value="Genomic_DNA"/>
</dbReference>
<dbReference type="Gene3D" id="3.40.50.12390">
    <property type="match status" value="1"/>
</dbReference>
<feature type="domain" description="Xrn1 helical" evidence="5">
    <location>
        <begin position="376"/>
        <end position="527"/>
    </location>
</feature>
<name>A0A6C0IPK3_9ZZZZ</name>
<feature type="domain" description="Xrn1 N-terminal" evidence="4">
    <location>
        <begin position="1"/>
        <end position="215"/>
    </location>
</feature>
<keyword evidence="1" id="KW-0540">Nuclease</keyword>
<reference evidence="6" key="1">
    <citation type="journal article" date="2020" name="Nature">
        <title>Giant virus diversity and host interactions through global metagenomics.</title>
        <authorList>
            <person name="Schulz F."/>
            <person name="Roux S."/>
            <person name="Paez-Espino D."/>
            <person name="Jungbluth S."/>
            <person name="Walsh D.A."/>
            <person name="Denef V.J."/>
            <person name="McMahon K.D."/>
            <person name="Konstantinidis K.T."/>
            <person name="Eloe-Fadrosh E.A."/>
            <person name="Kyrpides N.C."/>
            <person name="Woyke T."/>
        </authorList>
    </citation>
    <scope>NUCLEOTIDE SEQUENCE</scope>
    <source>
        <strain evidence="6">GVMAG-M-3300024258-28</strain>
    </source>
</reference>
<evidence type="ECO:0000256" key="3">
    <source>
        <dbReference type="ARBA" id="ARBA00022839"/>
    </source>
</evidence>
<feature type="domain" description="Xrn1 helical" evidence="5">
    <location>
        <begin position="255"/>
        <end position="360"/>
    </location>
</feature>
<dbReference type="GO" id="GO:0000956">
    <property type="term" value="P:nuclear-transcribed mRNA catabolic process"/>
    <property type="evidence" value="ECO:0007669"/>
    <property type="project" value="TreeGrafter"/>
</dbReference>
<dbReference type="GO" id="GO:0003723">
    <property type="term" value="F:RNA binding"/>
    <property type="evidence" value="ECO:0007669"/>
    <property type="project" value="TreeGrafter"/>
</dbReference>
<dbReference type="AlphaFoldDB" id="A0A6C0IPK3"/>
<accession>A0A6C0IPK3</accession>
<evidence type="ECO:0000256" key="1">
    <source>
        <dbReference type="ARBA" id="ARBA00022722"/>
    </source>
</evidence>
<evidence type="ECO:0000313" key="6">
    <source>
        <dbReference type="EMBL" id="QHT94376.1"/>
    </source>
</evidence>
<dbReference type="PANTHER" id="PTHR12341">
    <property type="entry name" value="5'-&gt;3' EXORIBONUCLEASE"/>
    <property type="match status" value="1"/>
</dbReference>
<dbReference type="InterPro" id="IPR041412">
    <property type="entry name" value="Xrn1_helical"/>
</dbReference>
<evidence type="ECO:0000259" key="5">
    <source>
        <dbReference type="Pfam" id="PF17846"/>
    </source>
</evidence>
<sequence>MGVPSYFSYIIRNYPNIIREWNYFMQNQMFQFHHLFMDCNSIVYDAYYSLDKDEKSDLSIEDRVINKVCVNIQEYIQYIKPTKTLYISFDGVAPLAKMEQQRTRRHRSKFLSELQNKKADWDTCAITPGTDFMRKLTARIRYDFKEGYKNIYNTENIVISSSDEPGEGEHKLFQYIREKNIAIDDTVAVYGLDSDLIMLSLYHLKYSKHIYIFRDTPEFLKSKLIFQNSANCIHFLDINKLADSIQTEMSCGAKNDRRVYDYVFMCYLLGNDFLPHFPALNIRTHGMGLLLDVYRLKIGNFHDRFFVDEKNRIDWKNVKLFIYELMKYEKDFLIKEYMHRDQYYKNKLKQKKMDEEERINNLPLFYRAEELYICPGQEEWECRYYKSLFDMDRVNNNNVKNVCVNYLEGLEWVHYYYTTGCLHWKWRYNYHYPPLFMDLLKVIPNGEYSFIENNKQLRKYENKCYSDTLQLCYVLPKSSFGLLSKKGLELTKHNKQYYAENCKFQWAFCRFFWESHVLLPHVQTHTLENWNLVLIN</sequence>
<evidence type="ECO:0000259" key="4">
    <source>
        <dbReference type="Pfam" id="PF03159"/>
    </source>
</evidence>
<keyword evidence="3" id="KW-0269">Exonuclease</keyword>
<organism evidence="6">
    <name type="scientific">viral metagenome</name>
    <dbReference type="NCBI Taxonomy" id="1070528"/>
    <lineage>
        <taxon>unclassified sequences</taxon>
        <taxon>metagenomes</taxon>
        <taxon>organismal metagenomes</taxon>
    </lineage>
</organism>
<dbReference type="InterPro" id="IPR004859">
    <property type="entry name" value="Xrn1_N"/>
</dbReference>
<dbReference type="Pfam" id="PF17846">
    <property type="entry name" value="XRN_M"/>
    <property type="match status" value="2"/>
</dbReference>
<dbReference type="InterPro" id="IPR027073">
    <property type="entry name" value="5_3_exoribonuclease"/>
</dbReference>
<dbReference type="Pfam" id="PF03159">
    <property type="entry name" value="XRN_N"/>
    <property type="match status" value="1"/>
</dbReference>
<protein>
    <recommendedName>
        <fullName evidence="7">Xrn1 N-terminal domain-containing protein</fullName>
    </recommendedName>
</protein>
<dbReference type="GO" id="GO:0004534">
    <property type="term" value="F:5'-3' RNA exonuclease activity"/>
    <property type="evidence" value="ECO:0007669"/>
    <property type="project" value="TreeGrafter"/>
</dbReference>
<evidence type="ECO:0000256" key="2">
    <source>
        <dbReference type="ARBA" id="ARBA00022801"/>
    </source>
</evidence>
<proteinExistence type="predicted"/>
<evidence type="ECO:0008006" key="7">
    <source>
        <dbReference type="Google" id="ProtNLM"/>
    </source>
</evidence>
<dbReference type="PANTHER" id="PTHR12341:SF71">
    <property type="entry name" value="RRM DOMAIN-CONTAINING PROTEIN"/>
    <property type="match status" value="1"/>
</dbReference>
<keyword evidence="2" id="KW-0378">Hydrolase</keyword>